<dbReference type="Proteomes" id="UP000053239">
    <property type="component" value="Unassembled WGS sequence"/>
</dbReference>
<accession>A0A0J9TMY8</accession>
<evidence type="ECO:0000313" key="1">
    <source>
        <dbReference type="EMBL" id="KMZ96501.1"/>
    </source>
</evidence>
<protein>
    <submittedName>
        <fullName evidence="1">Uncharacterized protein</fullName>
    </submittedName>
</protein>
<reference evidence="1 2" key="1">
    <citation type="submission" date="2011-09" db="EMBL/GenBank/DDBJ databases">
        <title>The Genome Sequence of Plasmodium vivax North Korean.</title>
        <authorList>
            <consortium name="The Broad Institute Genome Sequencing Platform"/>
            <consortium name="The Broad Institute Genome Sequencing Center for Infectious Disease"/>
            <person name="Neafsey D."/>
            <person name="Carlton J."/>
            <person name="Barnwell J."/>
            <person name="Collins W."/>
            <person name="Escalante A."/>
            <person name="Mullikin J."/>
            <person name="Saul A."/>
            <person name="Guigo R."/>
            <person name="Camara F."/>
            <person name="Young S.K."/>
            <person name="Zeng Q."/>
            <person name="Gargeya S."/>
            <person name="Fitzgerald M."/>
            <person name="Haas B."/>
            <person name="Abouelleil A."/>
            <person name="Alvarado L."/>
            <person name="Arachchi H.M."/>
            <person name="Berlin A."/>
            <person name="Brown A."/>
            <person name="Chapman S.B."/>
            <person name="Chen Z."/>
            <person name="Dunbar C."/>
            <person name="Freedman E."/>
            <person name="Gearin G."/>
            <person name="Gellesch M."/>
            <person name="Goldberg J."/>
            <person name="Griggs A."/>
            <person name="Gujja S."/>
            <person name="Heiman D."/>
            <person name="Howarth C."/>
            <person name="Larson L."/>
            <person name="Lui A."/>
            <person name="MacDonald P.J.P."/>
            <person name="Montmayeur A."/>
            <person name="Murphy C."/>
            <person name="Neiman D."/>
            <person name="Pearson M."/>
            <person name="Priest M."/>
            <person name="Roberts A."/>
            <person name="Saif S."/>
            <person name="Shea T."/>
            <person name="Shenoy N."/>
            <person name="Sisk P."/>
            <person name="Stolte C."/>
            <person name="Sykes S."/>
            <person name="Wortman J."/>
            <person name="Nusbaum C."/>
            <person name="Birren B."/>
        </authorList>
    </citation>
    <scope>NUCLEOTIDE SEQUENCE [LARGE SCALE GENOMIC DNA]</scope>
    <source>
        <strain evidence="1 2">North Korean</strain>
    </source>
</reference>
<proteinExistence type="predicted"/>
<dbReference type="EMBL" id="KQ235588">
    <property type="protein sequence ID" value="KMZ96501.1"/>
    <property type="molecule type" value="Genomic_DNA"/>
</dbReference>
<organism evidence="1 2">
    <name type="scientific">Plasmodium vivax North Korean</name>
    <dbReference type="NCBI Taxonomy" id="1035514"/>
    <lineage>
        <taxon>Eukaryota</taxon>
        <taxon>Sar</taxon>
        <taxon>Alveolata</taxon>
        <taxon>Apicomplexa</taxon>
        <taxon>Aconoidasida</taxon>
        <taxon>Haemosporida</taxon>
        <taxon>Plasmodiidae</taxon>
        <taxon>Plasmodium</taxon>
        <taxon>Plasmodium (Plasmodium)</taxon>
    </lineage>
</organism>
<evidence type="ECO:0000313" key="2">
    <source>
        <dbReference type="Proteomes" id="UP000053239"/>
    </source>
</evidence>
<name>A0A0J9TMY8_PLAVI</name>
<dbReference type="AlphaFoldDB" id="A0A0J9TMY8"/>
<gene>
    <name evidence="1" type="ORF">PVNG_06398</name>
</gene>
<sequence>MGLKNLLFQKDIGVIYKILKLVRKNFSKRKHYFSIQKFYNGLKMNMKDHYNKNYKKEEYQDYREH</sequence>